<evidence type="ECO:0008006" key="4">
    <source>
        <dbReference type="Google" id="ProtNLM"/>
    </source>
</evidence>
<dbReference type="Proteomes" id="UP001519535">
    <property type="component" value="Unassembled WGS sequence"/>
</dbReference>
<sequence length="130" mass="13758">MKPTALALMVAGVASSGLLAVAPAHADPLNPRDPDYCGNSADILFCTERRSTYPNAGESAFLTDIRGFFPPSSEAPRLAAGRAICLELPSHPTSLIVQQTAVYLQIPNPTADRVVDAARSNICPRVQPQS</sequence>
<feature type="signal peptide" evidence="1">
    <location>
        <begin position="1"/>
        <end position="26"/>
    </location>
</feature>
<name>A0ABS5RED5_9MYCO</name>
<organism evidence="2 3">
    <name type="scientific">Mycolicibacter acidiphilus</name>
    <dbReference type="NCBI Taxonomy" id="2835306"/>
    <lineage>
        <taxon>Bacteria</taxon>
        <taxon>Bacillati</taxon>
        <taxon>Actinomycetota</taxon>
        <taxon>Actinomycetes</taxon>
        <taxon>Mycobacteriales</taxon>
        <taxon>Mycobacteriaceae</taxon>
        <taxon>Mycolicibacter</taxon>
    </lineage>
</organism>
<accession>A0ABS5RED5</accession>
<evidence type="ECO:0000313" key="2">
    <source>
        <dbReference type="EMBL" id="MBS9532640.1"/>
    </source>
</evidence>
<feature type="chain" id="PRO_5045364247" description="DUF732 domain-containing protein" evidence="1">
    <location>
        <begin position="27"/>
        <end position="130"/>
    </location>
</feature>
<reference evidence="2 3" key="1">
    <citation type="submission" date="2021-05" db="EMBL/GenBank/DDBJ databases">
        <title>Mycobacterium acidophilum sp. nov., an extremely acid-tolerant member of the genus Mycobacterium.</title>
        <authorList>
            <person name="Xia J."/>
        </authorList>
    </citation>
    <scope>NUCLEOTIDE SEQUENCE [LARGE SCALE GENOMIC DNA]</scope>
    <source>
        <strain evidence="2 3">M1</strain>
    </source>
</reference>
<keyword evidence="1" id="KW-0732">Signal</keyword>
<dbReference type="EMBL" id="JAHCLR010000004">
    <property type="protein sequence ID" value="MBS9532640.1"/>
    <property type="molecule type" value="Genomic_DNA"/>
</dbReference>
<protein>
    <recommendedName>
        <fullName evidence="4">DUF732 domain-containing protein</fullName>
    </recommendedName>
</protein>
<keyword evidence="3" id="KW-1185">Reference proteome</keyword>
<comment type="caution">
    <text evidence="2">The sequence shown here is derived from an EMBL/GenBank/DDBJ whole genome shotgun (WGS) entry which is preliminary data.</text>
</comment>
<proteinExistence type="predicted"/>
<evidence type="ECO:0000313" key="3">
    <source>
        <dbReference type="Proteomes" id="UP001519535"/>
    </source>
</evidence>
<evidence type="ECO:0000256" key="1">
    <source>
        <dbReference type="SAM" id="SignalP"/>
    </source>
</evidence>
<gene>
    <name evidence="2" type="ORF">KIH27_03455</name>
</gene>